<evidence type="ECO:0000313" key="2">
    <source>
        <dbReference type="EMBL" id="CAK0789480.1"/>
    </source>
</evidence>
<accession>A0ABN9P9Q5</accession>
<feature type="region of interest" description="Disordered" evidence="1">
    <location>
        <begin position="1"/>
        <end position="112"/>
    </location>
</feature>
<comment type="caution">
    <text evidence="2">The sequence shown here is derived from an EMBL/GenBank/DDBJ whole genome shotgun (WGS) entry which is preliminary data.</text>
</comment>
<evidence type="ECO:0000313" key="3">
    <source>
        <dbReference type="Proteomes" id="UP001189429"/>
    </source>
</evidence>
<dbReference type="EMBL" id="CAUYUJ010000245">
    <property type="protein sequence ID" value="CAK0789480.1"/>
    <property type="molecule type" value="Genomic_DNA"/>
</dbReference>
<evidence type="ECO:0000256" key="1">
    <source>
        <dbReference type="SAM" id="MobiDB-lite"/>
    </source>
</evidence>
<protein>
    <submittedName>
        <fullName evidence="2">Uncharacterized protein</fullName>
    </submittedName>
</protein>
<gene>
    <name evidence="2" type="ORF">PCOR1329_LOCUS1036</name>
</gene>
<name>A0ABN9P9Q5_9DINO</name>
<dbReference type="Proteomes" id="UP001189429">
    <property type="component" value="Unassembled WGS sequence"/>
</dbReference>
<organism evidence="2 3">
    <name type="scientific">Prorocentrum cordatum</name>
    <dbReference type="NCBI Taxonomy" id="2364126"/>
    <lineage>
        <taxon>Eukaryota</taxon>
        <taxon>Sar</taxon>
        <taxon>Alveolata</taxon>
        <taxon>Dinophyceae</taxon>
        <taxon>Prorocentrales</taxon>
        <taxon>Prorocentraceae</taxon>
        <taxon>Prorocentrum</taxon>
    </lineage>
</organism>
<proteinExistence type="predicted"/>
<feature type="compositionally biased region" description="Low complexity" evidence="1">
    <location>
        <begin position="85"/>
        <end position="106"/>
    </location>
</feature>
<reference evidence="2" key="1">
    <citation type="submission" date="2023-10" db="EMBL/GenBank/DDBJ databases">
        <authorList>
            <person name="Chen Y."/>
            <person name="Shah S."/>
            <person name="Dougan E. K."/>
            <person name="Thang M."/>
            <person name="Chan C."/>
        </authorList>
    </citation>
    <scope>NUCLEOTIDE SEQUENCE [LARGE SCALE GENOMIC DNA]</scope>
</reference>
<keyword evidence="3" id="KW-1185">Reference proteome</keyword>
<feature type="non-terminal residue" evidence="2">
    <location>
        <position position="272"/>
    </location>
</feature>
<feature type="non-terminal residue" evidence="2">
    <location>
        <position position="1"/>
    </location>
</feature>
<sequence>PRVVERARPSWMSRSRRGLSSRRRADLGPPEQGAAEDLPVAEVLSRLLAQAGADDQHAPRRCASQPASGGPRGPCGRERPPAGPGAPADAAAAAEPDGFEGAPSAADVERMRARVEERAAQLQRDLGELAERRRALLRAGTESWLRREAEESLALHEARLREEAGAAAQEVRAAAAAARADLEAVVSEIDGHLAVLGAVGASLEQRRLERLALEERCAAAVAAWAARARGAERERLARRAAAGARLARERVAALCEGGWPEEGGTSAALAAE</sequence>